<dbReference type="KEGG" id="kcm:ABWK59_29780"/>
<evidence type="ECO:0000256" key="2">
    <source>
        <dbReference type="SAM" id="Phobius"/>
    </source>
</evidence>
<dbReference type="RefSeq" id="WP_354643740.1">
    <property type="nucleotide sequence ID" value="NZ_CP159872.1"/>
</dbReference>
<feature type="compositionally biased region" description="Basic and acidic residues" evidence="1">
    <location>
        <begin position="1"/>
        <end position="17"/>
    </location>
</feature>
<name>A0AAU8K276_9ACTN</name>
<feature type="region of interest" description="Disordered" evidence="1">
    <location>
        <begin position="1"/>
        <end position="22"/>
    </location>
</feature>
<proteinExistence type="predicted"/>
<keyword evidence="2" id="KW-1133">Transmembrane helix</keyword>
<reference evidence="3" key="1">
    <citation type="submission" date="2024-06" db="EMBL/GenBank/DDBJ databases">
        <title>The genome sequences of Kitasatospora sp. strain HUAS MG31.</title>
        <authorList>
            <person name="Mo P."/>
        </authorList>
    </citation>
    <scope>NUCLEOTIDE SEQUENCE</scope>
    <source>
        <strain evidence="3">HUAS MG31</strain>
    </source>
</reference>
<gene>
    <name evidence="3" type="ORF">ABWK59_29780</name>
</gene>
<accession>A0AAU8K276</accession>
<protein>
    <recommendedName>
        <fullName evidence="4">PknH-like protein</fullName>
    </recommendedName>
</protein>
<dbReference type="EMBL" id="CP159872">
    <property type="protein sequence ID" value="XCM82805.1"/>
    <property type="molecule type" value="Genomic_DNA"/>
</dbReference>
<organism evidence="3">
    <name type="scientific">Kitasatospora camelliae</name>
    <dbReference type="NCBI Taxonomy" id="3156397"/>
    <lineage>
        <taxon>Bacteria</taxon>
        <taxon>Bacillati</taxon>
        <taxon>Actinomycetota</taxon>
        <taxon>Actinomycetes</taxon>
        <taxon>Kitasatosporales</taxon>
        <taxon>Streptomycetaceae</taxon>
        <taxon>Kitasatospora</taxon>
    </lineage>
</organism>
<evidence type="ECO:0000313" key="3">
    <source>
        <dbReference type="EMBL" id="XCM82805.1"/>
    </source>
</evidence>
<keyword evidence="2" id="KW-0812">Transmembrane</keyword>
<keyword evidence="2" id="KW-0472">Membrane</keyword>
<dbReference type="AlphaFoldDB" id="A0AAU8K276"/>
<evidence type="ECO:0000256" key="1">
    <source>
        <dbReference type="SAM" id="MobiDB-lite"/>
    </source>
</evidence>
<evidence type="ECO:0008006" key="4">
    <source>
        <dbReference type="Google" id="ProtNLM"/>
    </source>
</evidence>
<feature type="transmembrane region" description="Helical" evidence="2">
    <location>
        <begin position="35"/>
        <end position="53"/>
    </location>
</feature>
<sequence length="252" mass="26281">MTTQGERDPLPAGHGDESTDTTAAVRRARGAGRRITVWCALAGVAVGAVWVVTNPGGLLPGLGRAKASESAGLQAPGIPQQSPLTEAQSFTAEWYFPAQRGIDHDGFKARRAAARQGADCAETVRDRAQDPLKDSGCQGYLAMNFARLDNLVVSSVTVLRFPDEAAAHKAEAALQGEKAAALLFTAPEGGTPGPSPTTATQPVSVTRVATAGHYLTVTVSQYADHRGGTADEPLKEAARATSYAARAPFGWM</sequence>